<protein>
    <submittedName>
        <fullName evidence="2">Uncharacterized protein</fullName>
    </submittedName>
</protein>
<dbReference type="AlphaFoldDB" id="A0A6S7I9K6"/>
<gene>
    <name evidence="2" type="ORF">PACLA_8A011760</name>
</gene>
<evidence type="ECO:0000313" key="3">
    <source>
        <dbReference type="Proteomes" id="UP001152795"/>
    </source>
</evidence>
<accession>A0A6S7I9K6</accession>
<proteinExistence type="inferred from homology"/>
<dbReference type="PANTHER" id="PTHR21096">
    <property type="entry name" value="PROTEIN FAM136A"/>
    <property type="match status" value="1"/>
</dbReference>
<dbReference type="EMBL" id="CACRXK020008675">
    <property type="protein sequence ID" value="CAB4015334.1"/>
    <property type="molecule type" value="Genomic_DNA"/>
</dbReference>
<comment type="caution">
    <text evidence="2">The sequence shown here is derived from an EMBL/GenBank/DDBJ whole genome shotgun (WGS) entry which is preliminary data.</text>
</comment>
<dbReference type="OrthoDB" id="9975421at2759"/>
<dbReference type="PANTHER" id="PTHR21096:SF0">
    <property type="entry name" value="PROTEIN FAM136A"/>
    <property type="match status" value="1"/>
</dbReference>
<evidence type="ECO:0000256" key="1">
    <source>
        <dbReference type="ARBA" id="ARBA00009952"/>
    </source>
</evidence>
<keyword evidence="3" id="KW-1185">Reference proteome</keyword>
<sequence>MAASKAQSRVQSEAENMLTSLEKDKVRPMQREAHLCAAQCCEDQFSGPHNVQNCISKCFLPSQRAQEYINQEVNNFQDRLSRCAKSCQDKIQDRVSVKTTQSEASKLQEDMNTCVDQCCDTHRELLPRMFERMSETLSQLQRAPST</sequence>
<organism evidence="2 3">
    <name type="scientific">Paramuricea clavata</name>
    <name type="common">Red gorgonian</name>
    <name type="synonym">Violescent sea-whip</name>
    <dbReference type="NCBI Taxonomy" id="317549"/>
    <lineage>
        <taxon>Eukaryota</taxon>
        <taxon>Metazoa</taxon>
        <taxon>Cnidaria</taxon>
        <taxon>Anthozoa</taxon>
        <taxon>Octocorallia</taxon>
        <taxon>Malacalcyonacea</taxon>
        <taxon>Plexauridae</taxon>
        <taxon>Paramuricea</taxon>
    </lineage>
</organism>
<reference evidence="2" key="1">
    <citation type="submission" date="2020-04" db="EMBL/GenBank/DDBJ databases">
        <authorList>
            <person name="Alioto T."/>
            <person name="Alioto T."/>
            <person name="Gomez Garrido J."/>
        </authorList>
    </citation>
    <scope>NUCLEOTIDE SEQUENCE</scope>
    <source>
        <strain evidence="2">A484AB</strain>
    </source>
</reference>
<dbReference type="Pfam" id="PF05811">
    <property type="entry name" value="DUF842"/>
    <property type="match status" value="1"/>
</dbReference>
<evidence type="ECO:0000313" key="2">
    <source>
        <dbReference type="EMBL" id="CAB4015334.1"/>
    </source>
</evidence>
<dbReference type="Proteomes" id="UP001152795">
    <property type="component" value="Unassembled WGS sequence"/>
</dbReference>
<name>A0A6S7I9K6_PARCT</name>
<comment type="similarity">
    <text evidence="1">Belongs to the FAM136 family.</text>
</comment>
<dbReference type="GO" id="GO:0005737">
    <property type="term" value="C:cytoplasm"/>
    <property type="evidence" value="ECO:0007669"/>
    <property type="project" value="TreeGrafter"/>
</dbReference>
<dbReference type="InterPro" id="IPR008560">
    <property type="entry name" value="DUF842_euk"/>
</dbReference>